<dbReference type="InterPro" id="IPR002205">
    <property type="entry name" value="Topo_IIA_dom_A"/>
</dbReference>
<evidence type="ECO:0000256" key="2">
    <source>
        <dbReference type="ARBA" id="ARBA00008263"/>
    </source>
</evidence>
<dbReference type="SMART" id="SM00434">
    <property type="entry name" value="TOP4c"/>
    <property type="match status" value="1"/>
</dbReference>
<evidence type="ECO:0000256" key="11">
    <source>
        <dbReference type="SAM" id="MobiDB-lite"/>
    </source>
</evidence>
<evidence type="ECO:0000256" key="9">
    <source>
        <dbReference type="HAMAP-Rule" id="MF_01897"/>
    </source>
</evidence>
<protein>
    <recommendedName>
        <fullName evidence="9">DNA gyrase subunit A</fullName>
        <ecNumber evidence="9">5.6.2.2</ecNumber>
    </recommendedName>
</protein>
<dbReference type="EMBL" id="JAFLCK010000008">
    <property type="protein sequence ID" value="MBN8660145.1"/>
    <property type="molecule type" value="Genomic_DNA"/>
</dbReference>
<dbReference type="AlphaFoldDB" id="A0A8J7TKP3"/>
<evidence type="ECO:0000256" key="1">
    <source>
        <dbReference type="ARBA" id="ARBA00000185"/>
    </source>
</evidence>
<dbReference type="FunFam" id="3.30.1360.40:FF:000002">
    <property type="entry name" value="DNA gyrase subunit A"/>
    <property type="match status" value="1"/>
</dbReference>
<keyword evidence="5 9" id="KW-0799">Topoisomerase</keyword>
<dbReference type="GO" id="GO:0005737">
    <property type="term" value="C:cytoplasm"/>
    <property type="evidence" value="ECO:0007669"/>
    <property type="project" value="UniProtKB-SubCell"/>
</dbReference>
<dbReference type="EC" id="5.6.2.2" evidence="9"/>
<evidence type="ECO:0000256" key="10">
    <source>
        <dbReference type="PROSITE-ProRule" id="PRU01384"/>
    </source>
</evidence>
<name>A0A8J7TKP3_9BACT</name>
<dbReference type="Gene3D" id="3.30.1360.40">
    <property type="match status" value="1"/>
</dbReference>
<evidence type="ECO:0000256" key="6">
    <source>
        <dbReference type="ARBA" id="ARBA00023125"/>
    </source>
</evidence>
<feature type="domain" description="Topo IIA-type catalytic" evidence="12">
    <location>
        <begin position="38"/>
        <end position="514"/>
    </location>
</feature>
<dbReference type="Proteomes" id="UP000664277">
    <property type="component" value="Unassembled WGS sequence"/>
</dbReference>
<dbReference type="Pfam" id="PF00521">
    <property type="entry name" value="DNA_topoisoIV"/>
    <property type="match status" value="1"/>
</dbReference>
<dbReference type="PANTHER" id="PTHR43493">
    <property type="entry name" value="DNA GYRASE/TOPOISOMERASE SUBUNIT A"/>
    <property type="match status" value="1"/>
</dbReference>
<feature type="active site" description="O-(5'-phospho-DNA)-tyrosine intermediate" evidence="9 10">
    <location>
        <position position="125"/>
    </location>
</feature>
<evidence type="ECO:0000256" key="3">
    <source>
        <dbReference type="ARBA" id="ARBA00022741"/>
    </source>
</evidence>
<sequence>MTQSGGGSSERIISVELQAEMKKSFIDYAMSVIVSRAIPDVRDGMKPVHRRIIYGMYELNLSPSEKFKKSARVVGDVMGKYHPHGDSAIYEALVRLAQPGSSRYVLINGHGNFGDLDNPPAAMRYTEAKLAPLAMDTLADIEAETIDMRPNFDGTQMEPSVLPSRVPVLLLNGSSGIAVGMATNIPPHNLTEVINGTIAKIDNPDLTSTQLMQWVKGPDFPSGGIILGTEGIIEAYTTGRGSVPVRGEATIEQIPGSGGRQSRMAIVVTSLPYMVGPEAFTKRVADLVRDEKLTGISDVNDETDRTGMRVVIELKRDAHPEVVLNNIYKHTQLQSSFAINTLALVRGRPATLQLSDMLQEFIDHRIDVVTRRTRYFLRKAEERAHILEGYLIAMGNIDEVIRIIRASNSTEEARVELIGKFNLSETQANAILELQLRRLTGMERSKVEKDHAELLVKIADYKDILENRQRVLNIIKDELVEVRDSFKDMEGNKDERRTKIEAGASDTELSAKDLTPNEPMAIFITKQDYIKRISLDSFRRQRRNTRGVTGMKTRDEDDLQHFFVANMHDRLLVFTNRGQVYSLEVMDLPEGGRSAKGLALVNLLPISQDETVTTVIPVTSFDPDSYLIMLTHQAYIKKVQMSEFANIRRSGIIAITLNDGDQLGWVRPSTGKSDVIIGTGDGMCIRYSEEELRPLGRSARGVRAITLRDGDRIVGFDAIETADANYVLVVTNDGYGKRVRMDEFRQQGRGGIGLIGTKFKFPHSRLASLRVVHAGEEMMIATANGVVVRQKIDDISIQGRMATGVRLQQLADDDSVVSVTPIVEPSPEADSAEEGRVDEAKGGEESGEA</sequence>
<keyword evidence="7 9" id="KW-0413">Isomerase</keyword>
<evidence type="ECO:0000256" key="8">
    <source>
        <dbReference type="ARBA" id="ARBA00063644"/>
    </source>
</evidence>
<evidence type="ECO:0000313" key="13">
    <source>
        <dbReference type="EMBL" id="MBN8660145.1"/>
    </source>
</evidence>
<keyword evidence="4 9" id="KW-0067">ATP-binding</keyword>
<dbReference type="InterPro" id="IPR006691">
    <property type="entry name" value="GyrA/parC_rep"/>
</dbReference>
<dbReference type="Gene3D" id="1.10.268.10">
    <property type="entry name" value="Topoisomerase, domain 3"/>
    <property type="match status" value="1"/>
</dbReference>
<dbReference type="GO" id="GO:0006261">
    <property type="term" value="P:DNA-templated DNA replication"/>
    <property type="evidence" value="ECO:0007669"/>
    <property type="project" value="UniProtKB-UniRule"/>
</dbReference>
<dbReference type="SUPFAM" id="SSF101904">
    <property type="entry name" value="GyrA/ParC C-terminal domain-like"/>
    <property type="match status" value="1"/>
</dbReference>
<comment type="subunit">
    <text evidence="9">Heterotetramer, composed of two GyrA and two GyrB chains. In the heterotetramer, GyrA contains the active site tyrosine that forms a transient covalent intermediate with DNA, while GyrB binds cofactors and catalyzes ATP hydrolysis.</text>
</comment>
<dbReference type="InterPro" id="IPR005743">
    <property type="entry name" value="GyrA"/>
</dbReference>
<evidence type="ECO:0000259" key="12">
    <source>
        <dbReference type="PROSITE" id="PS52040"/>
    </source>
</evidence>
<dbReference type="FunFam" id="2.120.10.90:FF:000005">
    <property type="entry name" value="DNA topoisomerase 4 subunit A"/>
    <property type="match status" value="1"/>
</dbReference>
<comment type="subunit">
    <text evidence="8">Heterotetramer composed of ParC and ParE.</text>
</comment>
<gene>
    <name evidence="9 13" type="primary">gyrA</name>
    <name evidence="13" type="ORF">J0M35_07260</name>
</gene>
<keyword evidence="6 9" id="KW-0238">DNA-binding</keyword>
<dbReference type="GO" id="GO:0005694">
    <property type="term" value="C:chromosome"/>
    <property type="evidence" value="ECO:0007669"/>
    <property type="project" value="InterPro"/>
</dbReference>
<dbReference type="FunFam" id="1.10.268.10:FF:000001">
    <property type="entry name" value="DNA gyrase subunit A"/>
    <property type="match status" value="1"/>
</dbReference>
<accession>A0A8J7TKP3</accession>
<dbReference type="InterPro" id="IPR013757">
    <property type="entry name" value="Topo_IIA_A_a_sf"/>
</dbReference>
<keyword evidence="9" id="KW-0963">Cytoplasm</keyword>
<comment type="catalytic activity">
    <reaction evidence="1 9 10">
        <text>ATP-dependent breakage, passage and rejoining of double-stranded DNA.</text>
        <dbReference type="EC" id="5.6.2.2"/>
    </reaction>
</comment>
<reference evidence="13" key="1">
    <citation type="submission" date="2021-02" db="EMBL/GenBank/DDBJ databases">
        <title>Genome-Resolved Metagenomics of a Microbial Community Performing Photosynthetic Biological Nutrient Removal.</title>
        <authorList>
            <person name="Mcdaniel E.A."/>
        </authorList>
    </citation>
    <scope>NUCLEOTIDE SEQUENCE</scope>
    <source>
        <strain evidence="13">UWPOB_OBS1</strain>
    </source>
</reference>
<dbReference type="CDD" id="cd00187">
    <property type="entry name" value="TOP4c"/>
    <property type="match status" value="1"/>
</dbReference>
<evidence type="ECO:0000256" key="7">
    <source>
        <dbReference type="ARBA" id="ARBA00023235"/>
    </source>
</evidence>
<dbReference type="SUPFAM" id="SSF56719">
    <property type="entry name" value="Type II DNA topoisomerase"/>
    <property type="match status" value="1"/>
</dbReference>
<dbReference type="GO" id="GO:0034335">
    <property type="term" value="F:DNA negative supercoiling activity"/>
    <property type="evidence" value="ECO:0007669"/>
    <property type="project" value="UniProtKB-ARBA"/>
</dbReference>
<dbReference type="PANTHER" id="PTHR43493:SF5">
    <property type="entry name" value="DNA GYRASE SUBUNIT A, CHLOROPLASTIC_MITOCHONDRIAL"/>
    <property type="match status" value="1"/>
</dbReference>
<dbReference type="NCBIfam" id="TIGR01063">
    <property type="entry name" value="gyrA"/>
    <property type="match status" value="1"/>
</dbReference>
<evidence type="ECO:0000313" key="14">
    <source>
        <dbReference type="Proteomes" id="UP000664277"/>
    </source>
</evidence>
<comment type="function">
    <text evidence="9">A type II topoisomerase that negatively supercoils closed circular double-stranded (ds) DNA in an ATP-dependent manner to modulate DNA topology and maintain chromosomes in an underwound state. Negative supercoiling favors strand separation, and DNA replication, transcription, recombination and repair, all of which involve strand separation. Also able to catalyze the interconversion of other topological isomers of dsDNA rings, including catenanes and knotted rings. Type II topoisomerases break and join 2 DNA strands simultaneously in an ATP-dependent manner.</text>
</comment>
<dbReference type="InterPro" id="IPR035516">
    <property type="entry name" value="Gyrase/topoIV_suA_C"/>
</dbReference>
<dbReference type="GO" id="GO:0006265">
    <property type="term" value="P:DNA topological change"/>
    <property type="evidence" value="ECO:0007669"/>
    <property type="project" value="UniProtKB-UniRule"/>
</dbReference>
<dbReference type="NCBIfam" id="NF004043">
    <property type="entry name" value="PRK05560.1"/>
    <property type="match status" value="1"/>
</dbReference>
<comment type="caution">
    <text evidence="9">Lacks conserved residue(s) required for the propagation of feature annotation.</text>
</comment>
<dbReference type="InterPro" id="IPR050220">
    <property type="entry name" value="Type_II_DNA_Topoisomerases"/>
</dbReference>
<dbReference type="InterPro" id="IPR013760">
    <property type="entry name" value="Topo_IIA-like_dom_sf"/>
</dbReference>
<dbReference type="GO" id="GO:0009330">
    <property type="term" value="C:DNA topoisomerase type II (double strand cut, ATP-hydrolyzing) complex"/>
    <property type="evidence" value="ECO:0007669"/>
    <property type="project" value="TreeGrafter"/>
</dbReference>
<dbReference type="Pfam" id="PF03989">
    <property type="entry name" value="DNA_gyraseA_C"/>
    <property type="match status" value="6"/>
</dbReference>
<dbReference type="HAMAP" id="MF_01897">
    <property type="entry name" value="GyrA"/>
    <property type="match status" value="1"/>
</dbReference>
<dbReference type="NCBIfam" id="NF004044">
    <property type="entry name" value="PRK05561.1"/>
    <property type="match status" value="1"/>
</dbReference>
<comment type="miscellaneous">
    <text evidence="9">Few gyrases are as efficient as E.coli at forming negative supercoils. Not all organisms have 2 type II topoisomerases; in organisms with a single type II topoisomerase this enzyme also has to decatenate newly replicated chromosomes.</text>
</comment>
<evidence type="ECO:0000256" key="5">
    <source>
        <dbReference type="ARBA" id="ARBA00023029"/>
    </source>
</evidence>
<comment type="caution">
    <text evidence="13">The sequence shown here is derived from an EMBL/GenBank/DDBJ whole genome shotgun (WGS) entry which is preliminary data.</text>
</comment>
<feature type="compositionally biased region" description="Basic and acidic residues" evidence="11">
    <location>
        <begin position="833"/>
        <end position="849"/>
    </location>
</feature>
<dbReference type="PROSITE" id="PS52040">
    <property type="entry name" value="TOPO_IIA"/>
    <property type="match status" value="1"/>
</dbReference>
<feature type="region of interest" description="Disordered" evidence="11">
    <location>
        <begin position="822"/>
        <end position="849"/>
    </location>
</feature>
<proteinExistence type="inferred from homology"/>
<comment type="subcellular location">
    <subcellularLocation>
        <location evidence="9">Cytoplasm</location>
    </subcellularLocation>
</comment>
<dbReference type="Gene3D" id="2.120.10.90">
    <property type="entry name" value="DNA gyrase/topoisomerase IV, subunit A, C-terminal"/>
    <property type="match status" value="1"/>
</dbReference>
<organism evidence="13 14">
    <name type="scientific">Candidatus Obscuribacter phosphatis</name>
    <dbReference type="NCBI Taxonomy" id="1906157"/>
    <lineage>
        <taxon>Bacteria</taxon>
        <taxon>Bacillati</taxon>
        <taxon>Candidatus Melainabacteria</taxon>
        <taxon>Candidatus Obscuribacterales</taxon>
        <taxon>Candidatus Obscuribacteraceae</taxon>
        <taxon>Candidatus Obscuribacter</taxon>
    </lineage>
</organism>
<dbReference type="GO" id="GO:0005524">
    <property type="term" value="F:ATP binding"/>
    <property type="evidence" value="ECO:0007669"/>
    <property type="project" value="UniProtKB-UniRule"/>
</dbReference>
<dbReference type="Gene3D" id="3.90.199.10">
    <property type="entry name" value="Topoisomerase II, domain 5"/>
    <property type="match status" value="1"/>
</dbReference>
<dbReference type="InterPro" id="IPR013758">
    <property type="entry name" value="Topo_IIA_A/C_ab"/>
</dbReference>
<comment type="similarity">
    <text evidence="2 9">Belongs to the type II topoisomerase GyrA/ParC subunit family.</text>
</comment>
<dbReference type="GO" id="GO:0003677">
    <property type="term" value="F:DNA binding"/>
    <property type="evidence" value="ECO:0007669"/>
    <property type="project" value="UniProtKB-UniRule"/>
</dbReference>
<keyword evidence="3 9" id="KW-0547">Nucleotide-binding</keyword>
<evidence type="ECO:0000256" key="4">
    <source>
        <dbReference type="ARBA" id="ARBA00022840"/>
    </source>
</evidence>